<accession>A0A7I5E962</accession>
<name>A0A7I5E962_HAECO</name>
<dbReference type="InterPro" id="IPR001650">
    <property type="entry name" value="Helicase_C-like"/>
</dbReference>
<dbReference type="Proteomes" id="UP000025227">
    <property type="component" value="Unplaced"/>
</dbReference>
<dbReference type="WBParaSite" id="HCON_00080520-00001">
    <property type="protein sequence ID" value="HCON_00080520-00001"/>
    <property type="gene ID" value="HCON_00080520"/>
</dbReference>
<organism evidence="2 3">
    <name type="scientific">Haemonchus contortus</name>
    <name type="common">Barber pole worm</name>
    <dbReference type="NCBI Taxonomy" id="6289"/>
    <lineage>
        <taxon>Eukaryota</taxon>
        <taxon>Metazoa</taxon>
        <taxon>Ecdysozoa</taxon>
        <taxon>Nematoda</taxon>
        <taxon>Chromadorea</taxon>
        <taxon>Rhabditida</taxon>
        <taxon>Rhabditina</taxon>
        <taxon>Rhabditomorpha</taxon>
        <taxon>Strongyloidea</taxon>
        <taxon>Trichostrongylidae</taxon>
        <taxon>Haemonchus</taxon>
    </lineage>
</organism>
<dbReference type="Gene3D" id="3.40.50.300">
    <property type="entry name" value="P-loop containing nucleotide triphosphate hydrolases"/>
    <property type="match status" value="1"/>
</dbReference>
<dbReference type="SMART" id="SM00490">
    <property type="entry name" value="HELICc"/>
    <property type="match status" value="1"/>
</dbReference>
<dbReference type="AlphaFoldDB" id="A0A7I5E962"/>
<dbReference type="InterPro" id="IPR027417">
    <property type="entry name" value="P-loop_NTPase"/>
</dbReference>
<dbReference type="OrthoDB" id="5890961at2759"/>
<keyword evidence="2" id="KW-1185">Reference proteome</keyword>
<protein>
    <submittedName>
        <fullName evidence="3">Helicase C-terminal domain-containing protein</fullName>
    </submittedName>
</protein>
<evidence type="ECO:0000313" key="3">
    <source>
        <dbReference type="WBParaSite" id="HCON_00080520-00001"/>
    </source>
</evidence>
<dbReference type="Pfam" id="PF00271">
    <property type="entry name" value="Helicase_C"/>
    <property type="match status" value="1"/>
</dbReference>
<sequence length="212" mass="23953">MSATLRKWKQRDFGEKCDSQLNYTITGHEIKAADENEARNKAEVVCLTEAGEGLSVLYLVPAAEGKLGAEGIAKRLQRKVPCPVIQLVRSTDDVAVVRLNKLKVSQKIIVATDIVEVGANLNIDVVVYLGIKRTYRCFDGHVRMETIRINQASWTQRRGRVGRQKPVDRFERKKIFDLRLFEAVMYVNVCQRRQNIGLFAAAMYVNVLGAML</sequence>
<dbReference type="SUPFAM" id="SSF52540">
    <property type="entry name" value="P-loop containing nucleoside triphosphate hydrolases"/>
    <property type="match status" value="1"/>
</dbReference>
<reference evidence="3" key="1">
    <citation type="submission" date="2020-12" db="UniProtKB">
        <authorList>
            <consortium name="WormBaseParasite"/>
        </authorList>
    </citation>
    <scope>IDENTIFICATION</scope>
    <source>
        <strain evidence="3">MHco3</strain>
    </source>
</reference>
<feature type="domain" description="Helicase C-terminal" evidence="1">
    <location>
        <begin position="70"/>
        <end position="165"/>
    </location>
</feature>
<evidence type="ECO:0000259" key="1">
    <source>
        <dbReference type="SMART" id="SM00490"/>
    </source>
</evidence>
<proteinExistence type="predicted"/>
<dbReference type="OMA" id="HVRMETI"/>
<evidence type="ECO:0000313" key="2">
    <source>
        <dbReference type="Proteomes" id="UP000025227"/>
    </source>
</evidence>